<comment type="subcellular location">
    <subcellularLocation>
        <location evidence="1">Membrane</location>
        <topology evidence="1">Peripheral membrane protein</topology>
    </subcellularLocation>
</comment>
<proteinExistence type="inferred from homology"/>
<evidence type="ECO:0000256" key="10">
    <source>
        <dbReference type="ARBA" id="ARBA00023010"/>
    </source>
</evidence>
<dbReference type="InterPro" id="IPR036670">
    <property type="entry name" value="SecA_X-link_sf"/>
</dbReference>
<keyword evidence="5" id="KW-0963">Cytoplasm</keyword>
<organism evidence="14 15">
    <name type="scientific">Cytobacillus purgationiresistens</name>
    <dbReference type="NCBI Taxonomy" id="863449"/>
    <lineage>
        <taxon>Bacteria</taxon>
        <taxon>Bacillati</taxon>
        <taxon>Bacillota</taxon>
        <taxon>Bacilli</taxon>
        <taxon>Bacillales</taxon>
        <taxon>Bacillaceae</taxon>
        <taxon>Cytobacillus</taxon>
    </lineage>
</organism>
<gene>
    <name evidence="14" type="ORF">J2S17_000997</name>
</gene>
<dbReference type="Pfam" id="PF21090">
    <property type="entry name" value="P-loop_SecA"/>
    <property type="match status" value="2"/>
</dbReference>
<dbReference type="InterPro" id="IPR011130">
    <property type="entry name" value="SecA_preprotein_X-link_dom"/>
</dbReference>
<dbReference type="PROSITE" id="PS51194">
    <property type="entry name" value="HELICASE_CTER"/>
    <property type="match status" value="1"/>
</dbReference>
<dbReference type="InterPro" id="IPR027417">
    <property type="entry name" value="P-loop_NTPase"/>
</dbReference>
<dbReference type="PROSITE" id="PS51196">
    <property type="entry name" value="SECA_MOTOR_DEAD"/>
    <property type="match status" value="1"/>
</dbReference>
<dbReference type="InterPro" id="IPR011115">
    <property type="entry name" value="SecA_DEAD"/>
</dbReference>
<dbReference type="Pfam" id="PF07516">
    <property type="entry name" value="SecA_SW"/>
    <property type="match status" value="1"/>
</dbReference>
<dbReference type="SMART" id="SM00958">
    <property type="entry name" value="SecA_PP_bind"/>
    <property type="match status" value="1"/>
</dbReference>
<dbReference type="Gene3D" id="3.90.1440.10">
    <property type="entry name" value="SecA, preprotein cross-linking domain"/>
    <property type="match status" value="1"/>
</dbReference>
<evidence type="ECO:0000256" key="3">
    <source>
        <dbReference type="ARBA" id="ARBA00022448"/>
    </source>
</evidence>
<evidence type="ECO:0000256" key="1">
    <source>
        <dbReference type="ARBA" id="ARBA00004170"/>
    </source>
</evidence>
<dbReference type="PRINTS" id="PR00906">
    <property type="entry name" value="SECA"/>
</dbReference>
<evidence type="ECO:0000313" key="15">
    <source>
        <dbReference type="Proteomes" id="UP001238088"/>
    </source>
</evidence>
<dbReference type="InterPro" id="IPR036266">
    <property type="entry name" value="SecA_Wing/Scaffold_sf"/>
</dbReference>
<dbReference type="Proteomes" id="UP001238088">
    <property type="component" value="Unassembled WGS sequence"/>
</dbReference>
<dbReference type="InterPro" id="IPR011116">
    <property type="entry name" value="SecA_Wing/Scaffold"/>
</dbReference>
<dbReference type="InterPro" id="IPR014018">
    <property type="entry name" value="SecA_motor_DEAD"/>
</dbReference>
<keyword evidence="9" id="KW-1278">Translocase</keyword>
<dbReference type="Pfam" id="PF01043">
    <property type="entry name" value="SecA_PP_bind"/>
    <property type="match status" value="1"/>
</dbReference>
<keyword evidence="10" id="KW-0811">Translocation</keyword>
<evidence type="ECO:0000259" key="12">
    <source>
        <dbReference type="PROSITE" id="PS51194"/>
    </source>
</evidence>
<dbReference type="SUPFAM" id="SSF52540">
    <property type="entry name" value="P-loop containing nucleoside triphosphate hydrolases"/>
    <property type="match status" value="1"/>
</dbReference>
<dbReference type="SUPFAM" id="SSF81886">
    <property type="entry name" value="Helical scaffold and wing domains of SecA"/>
    <property type="match status" value="1"/>
</dbReference>
<evidence type="ECO:0000256" key="7">
    <source>
        <dbReference type="ARBA" id="ARBA00022840"/>
    </source>
</evidence>
<keyword evidence="8" id="KW-0653">Protein transport</keyword>
<evidence type="ECO:0000256" key="11">
    <source>
        <dbReference type="ARBA" id="ARBA00023136"/>
    </source>
</evidence>
<dbReference type="InterPro" id="IPR044722">
    <property type="entry name" value="SecA_SF2_C"/>
</dbReference>
<keyword evidence="15" id="KW-1185">Reference proteome</keyword>
<evidence type="ECO:0000256" key="6">
    <source>
        <dbReference type="ARBA" id="ARBA00022741"/>
    </source>
</evidence>
<dbReference type="InterPro" id="IPR001650">
    <property type="entry name" value="Helicase_C-like"/>
</dbReference>
<keyword evidence="11" id="KW-0472">Membrane</keyword>
<evidence type="ECO:0000256" key="9">
    <source>
        <dbReference type="ARBA" id="ARBA00022967"/>
    </source>
</evidence>
<dbReference type="Gene3D" id="1.10.3060.10">
    <property type="entry name" value="Helical scaffold and wing domains of SecA"/>
    <property type="match status" value="1"/>
</dbReference>
<keyword evidence="3" id="KW-0813">Transport</keyword>
<evidence type="ECO:0000259" key="13">
    <source>
        <dbReference type="PROSITE" id="PS51196"/>
    </source>
</evidence>
<dbReference type="SUPFAM" id="SSF81767">
    <property type="entry name" value="Pre-protein crosslinking domain of SecA"/>
    <property type="match status" value="1"/>
</dbReference>
<feature type="domain" description="SecA family profile" evidence="13">
    <location>
        <begin position="1"/>
        <end position="310"/>
    </location>
</feature>
<keyword evidence="7" id="KW-0067">ATP-binding</keyword>
<dbReference type="CDD" id="cd18803">
    <property type="entry name" value="SF2_C_secA"/>
    <property type="match status" value="1"/>
</dbReference>
<comment type="caution">
    <text evidence="14">The sequence shown here is derived from an EMBL/GenBank/DDBJ whole genome shotgun (WGS) entry which is preliminary data.</text>
</comment>
<evidence type="ECO:0000256" key="2">
    <source>
        <dbReference type="ARBA" id="ARBA00007650"/>
    </source>
</evidence>
<dbReference type="Gene3D" id="3.40.50.300">
    <property type="entry name" value="P-loop containing nucleotide triphosphate hydrolases"/>
    <property type="match status" value="3"/>
</dbReference>
<dbReference type="PANTHER" id="PTHR30612:SF0">
    <property type="entry name" value="CHLOROPLAST PROTEIN-TRANSPORTING ATPASE"/>
    <property type="match status" value="1"/>
</dbReference>
<dbReference type="SMART" id="SM00957">
    <property type="entry name" value="SecA_DEAD"/>
    <property type="match status" value="1"/>
</dbReference>
<keyword evidence="6" id="KW-0547">Nucleotide-binding</keyword>
<comment type="similarity">
    <text evidence="2">Belongs to the SecA family.</text>
</comment>
<dbReference type="EMBL" id="JAUSUB010000003">
    <property type="protein sequence ID" value="MDQ0269127.1"/>
    <property type="molecule type" value="Genomic_DNA"/>
</dbReference>
<name>A0ABU0ACZ2_9BACI</name>
<reference evidence="14 15" key="1">
    <citation type="submission" date="2023-07" db="EMBL/GenBank/DDBJ databases">
        <title>Genomic Encyclopedia of Type Strains, Phase IV (KMG-IV): sequencing the most valuable type-strain genomes for metagenomic binning, comparative biology and taxonomic classification.</title>
        <authorList>
            <person name="Goeker M."/>
        </authorList>
    </citation>
    <scope>NUCLEOTIDE SEQUENCE [LARGE SCALE GENOMIC DNA]</scope>
    <source>
        <strain evidence="14 15">DSM 23494</strain>
    </source>
</reference>
<protein>
    <submittedName>
        <fullName evidence="14">Preprotein translocase subunit SecA</fullName>
    </submittedName>
</protein>
<feature type="domain" description="Helicase C-terminal" evidence="12">
    <location>
        <begin position="154"/>
        <end position="309"/>
    </location>
</feature>
<evidence type="ECO:0000256" key="4">
    <source>
        <dbReference type="ARBA" id="ARBA00022475"/>
    </source>
</evidence>
<evidence type="ECO:0000256" key="5">
    <source>
        <dbReference type="ARBA" id="ARBA00022490"/>
    </source>
</evidence>
<sequence>MTDVGATKVEAAFGVANLYEAGHQELRHYVMQSLRAHKVMRNDVDYIIKDGEVVIIDNFTGRMMEGRTFSEGLHQAIEAKEGLVISEENTTQATITVQNYFRMYNILSGMTESALPSKKEFEETYNLDVVTIPTNKPVQRVDMDDYVFVDQSSKMNKIVSEVKKMNDMGRPVLIGTTSIEQSETLAGVLKDNHIKHQLLNAKTEEGEANIIAKAGQKGQVMIGTNMAGRGTDITLGEGVKELGGLHIIGTQKHESSRIDMQLRGRSGRQGDPGSSQFIISIEDELFQYFEEEDKEKFMKKMKVDNEGVISASDSKKLVKQVQETVENMYHSSRNHLLKLDSVLDQQSRVIYSMRDRIIALPYNEALTEAAEYLYNYLKTAISDLNAHEEPNTAAFIEELSPLFANKKWVQEKFEGMDVKDIEELVFKESGSLKDRILNIEEYHLSEGRLKNLFLEQIDQNWIQYLDKMGLIRDGIQLRSYGQEDPYQIFEKEALESFKNLIVTIEYYTVQQLIELIENK</sequence>
<evidence type="ECO:0000313" key="14">
    <source>
        <dbReference type="EMBL" id="MDQ0269127.1"/>
    </source>
</evidence>
<dbReference type="PANTHER" id="PTHR30612">
    <property type="entry name" value="SECA INNER MEMBRANE COMPONENT OF SEC PROTEIN SECRETION SYSTEM"/>
    <property type="match status" value="1"/>
</dbReference>
<dbReference type="InterPro" id="IPR000185">
    <property type="entry name" value="SecA"/>
</dbReference>
<evidence type="ECO:0000256" key="8">
    <source>
        <dbReference type="ARBA" id="ARBA00022927"/>
    </source>
</evidence>
<accession>A0ABU0ACZ2</accession>
<keyword evidence="4" id="KW-1003">Cell membrane</keyword>